<evidence type="ECO:0000313" key="8">
    <source>
        <dbReference type="Proteomes" id="UP000515159"/>
    </source>
</evidence>
<dbReference type="GO" id="GO:0007218">
    <property type="term" value="P:neuropeptide signaling pathway"/>
    <property type="evidence" value="ECO:0007669"/>
    <property type="project" value="UniProtKB-KW"/>
</dbReference>
<dbReference type="GeneID" id="117367921"/>
<feature type="signal peptide" evidence="7">
    <location>
        <begin position="1"/>
        <end position="20"/>
    </location>
</feature>
<dbReference type="GO" id="GO:0005184">
    <property type="term" value="F:neuropeptide hormone activity"/>
    <property type="evidence" value="ECO:0007669"/>
    <property type="project" value="TreeGrafter"/>
</dbReference>
<feature type="compositionally biased region" description="Basic and acidic residues" evidence="6">
    <location>
        <begin position="23"/>
        <end position="35"/>
    </location>
</feature>
<evidence type="ECO:0000256" key="6">
    <source>
        <dbReference type="SAM" id="MobiDB-lite"/>
    </source>
</evidence>
<dbReference type="RefSeq" id="XP_033816919.1">
    <property type="nucleotide sequence ID" value="XM_033961028.1"/>
</dbReference>
<evidence type="ECO:0000256" key="3">
    <source>
        <dbReference type="ARBA" id="ARBA00022525"/>
    </source>
</evidence>
<feature type="chain" id="PRO_5027610979" evidence="7">
    <location>
        <begin position="21"/>
        <end position="129"/>
    </location>
</feature>
<dbReference type="CTD" id="347148"/>
<evidence type="ECO:0000256" key="5">
    <source>
        <dbReference type="ARBA" id="ARBA00023320"/>
    </source>
</evidence>
<protein>
    <submittedName>
        <fullName evidence="9">Orexigenic neuropeptide QRFP</fullName>
    </submittedName>
</protein>
<keyword evidence="3" id="KW-0964">Secreted</keyword>
<dbReference type="PANTHER" id="PTHR36476:SF1">
    <property type="entry name" value="OREXIGENIC NEUROPEPTIDE QRFP"/>
    <property type="match status" value="1"/>
</dbReference>
<dbReference type="GO" id="GO:0031854">
    <property type="term" value="F:orexigenic neuropeptide QRFP receptor binding"/>
    <property type="evidence" value="ECO:0007669"/>
    <property type="project" value="InterPro"/>
</dbReference>
<evidence type="ECO:0000256" key="4">
    <source>
        <dbReference type="ARBA" id="ARBA00022815"/>
    </source>
</evidence>
<accession>A0A6P8SEW1</accession>
<evidence type="ECO:0000256" key="7">
    <source>
        <dbReference type="SAM" id="SignalP"/>
    </source>
</evidence>
<proteinExistence type="inferred from homology"/>
<evidence type="ECO:0000313" key="9">
    <source>
        <dbReference type="RefSeq" id="XP_033816919.1"/>
    </source>
</evidence>
<dbReference type="KEGG" id="gsh:117367921"/>
<dbReference type="InterPro" id="IPR024565">
    <property type="entry name" value="P518"/>
</dbReference>
<dbReference type="Proteomes" id="UP000515159">
    <property type="component" value="Chromosome 10"/>
</dbReference>
<dbReference type="OrthoDB" id="9831857at2759"/>
<dbReference type="PANTHER" id="PTHR36476">
    <property type="entry name" value="OREXIGENIC NEUROPEPTIDE QRFP"/>
    <property type="match status" value="1"/>
</dbReference>
<feature type="region of interest" description="Disordered" evidence="6">
    <location>
        <begin position="23"/>
        <end position="45"/>
    </location>
</feature>
<keyword evidence="4" id="KW-0027">Amidation</keyword>
<dbReference type="Pfam" id="PF11109">
    <property type="entry name" value="RFamide_26RFa"/>
    <property type="match status" value="1"/>
</dbReference>
<dbReference type="InParanoid" id="A0A6P8SEW1"/>
<reference evidence="9" key="1">
    <citation type="submission" date="2025-08" db="UniProtKB">
        <authorList>
            <consortium name="RefSeq"/>
        </authorList>
    </citation>
    <scope>IDENTIFICATION</scope>
</reference>
<evidence type="ECO:0000256" key="2">
    <source>
        <dbReference type="ARBA" id="ARBA00005516"/>
    </source>
</evidence>
<dbReference type="AlphaFoldDB" id="A0A6P8SEW1"/>
<name>A0A6P8SEW1_GEOSA</name>
<gene>
    <name evidence="9" type="primary">QRFP</name>
</gene>
<keyword evidence="8" id="KW-1185">Reference proteome</keyword>
<comment type="subcellular location">
    <subcellularLocation>
        <location evidence="1">Secreted</location>
    </subcellularLocation>
</comment>
<dbReference type="FunCoup" id="A0A6P8SEW1">
    <property type="interactions" value="293"/>
</dbReference>
<sequence length="129" mass="14300">MNGTCGLSFLLLLGLGTCFAHDKGREEGESGHERMFGSPISQESDSYQSNFFLRSPKQKKSENVSSLFSIAKELQGFGKERAGIRFGRQDVENEETEQKRGGSLLGSLAEEFNGYNRKKGGFSFRFGRG</sequence>
<keyword evidence="5 9" id="KW-0527">Neuropeptide</keyword>
<comment type="similarity">
    <text evidence="2">Belongs to the RFamide neuropeptide family.</text>
</comment>
<evidence type="ECO:0000256" key="1">
    <source>
        <dbReference type="ARBA" id="ARBA00004613"/>
    </source>
</evidence>
<keyword evidence="7" id="KW-0732">Signal</keyword>
<dbReference type="GO" id="GO:0005576">
    <property type="term" value="C:extracellular region"/>
    <property type="evidence" value="ECO:0007669"/>
    <property type="project" value="UniProtKB-SubCell"/>
</dbReference>
<organism evidence="8 9">
    <name type="scientific">Geotrypetes seraphini</name>
    <name type="common">Gaboon caecilian</name>
    <name type="synonym">Caecilia seraphini</name>
    <dbReference type="NCBI Taxonomy" id="260995"/>
    <lineage>
        <taxon>Eukaryota</taxon>
        <taxon>Metazoa</taxon>
        <taxon>Chordata</taxon>
        <taxon>Craniata</taxon>
        <taxon>Vertebrata</taxon>
        <taxon>Euteleostomi</taxon>
        <taxon>Amphibia</taxon>
        <taxon>Gymnophiona</taxon>
        <taxon>Geotrypetes</taxon>
    </lineage>
</organism>